<name>A0A1I7F4W7_9BURK</name>
<dbReference type="Proteomes" id="UP000183656">
    <property type="component" value="Unassembled WGS sequence"/>
</dbReference>
<reference evidence="1 2" key="1">
    <citation type="submission" date="2016-10" db="EMBL/GenBank/DDBJ databases">
        <authorList>
            <person name="de Groot N.N."/>
        </authorList>
    </citation>
    <scope>NUCLEOTIDE SEQUENCE [LARGE SCALE GENOMIC DNA]</scope>
    <source>
        <strain evidence="1 2">R-24608</strain>
    </source>
</reference>
<organism evidence="1 2">
    <name type="scientific">Paenacidovorax caeni</name>
    <dbReference type="NCBI Taxonomy" id="343013"/>
    <lineage>
        <taxon>Bacteria</taxon>
        <taxon>Pseudomonadati</taxon>
        <taxon>Pseudomonadota</taxon>
        <taxon>Betaproteobacteria</taxon>
        <taxon>Burkholderiales</taxon>
        <taxon>Comamonadaceae</taxon>
        <taxon>Paenacidovorax</taxon>
    </lineage>
</organism>
<evidence type="ECO:0000313" key="1">
    <source>
        <dbReference type="EMBL" id="SFU31199.1"/>
    </source>
</evidence>
<sequence>MDVSTSIASALSSVNAALEMGRTFIGMRDAHVTAAAQREFGEKLAGAQAHLLEIGAAAIAQQGQIGVLAERVRELEAHAAEKQRYVLAEVSAGREFFAYRLRNAVELQERADETPHFVCQPCFDGGQKAVLVGNGSGTWECPLCKFIARPGPAAAQSAPTGGRRRLFGGA</sequence>
<dbReference type="EMBL" id="FPBX01000001">
    <property type="protein sequence ID" value="SFU31199.1"/>
    <property type="molecule type" value="Genomic_DNA"/>
</dbReference>
<dbReference type="STRING" id="343013.SAMN04489707_1001173"/>
<evidence type="ECO:0000313" key="2">
    <source>
        <dbReference type="Proteomes" id="UP000183656"/>
    </source>
</evidence>
<protein>
    <submittedName>
        <fullName evidence="1">Uncharacterized protein</fullName>
    </submittedName>
</protein>
<gene>
    <name evidence="1" type="ORF">SAMN04489707_1001173</name>
</gene>
<keyword evidence="2" id="KW-1185">Reference proteome</keyword>
<dbReference type="AlphaFoldDB" id="A0A1I7F4W7"/>
<proteinExistence type="predicted"/>
<dbReference type="RefSeq" id="WP_158447341.1">
    <property type="nucleotide sequence ID" value="NZ_CYIG01000007.1"/>
</dbReference>
<accession>A0A1I7F4W7</accession>